<name>A0ABY8P9D5_9PSED</name>
<dbReference type="Proteomes" id="UP001227386">
    <property type="component" value="Chromosome"/>
</dbReference>
<organism evidence="1 2">
    <name type="scientific">Pseudomonas viciae</name>
    <dbReference type="NCBI Taxonomy" id="2505979"/>
    <lineage>
        <taxon>Bacteria</taxon>
        <taxon>Pseudomonadati</taxon>
        <taxon>Pseudomonadota</taxon>
        <taxon>Gammaproteobacteria</taxon>
        <taxon>Pseudomonadales</taxon>
        <taxon>Pseudomonadaceae</taxon>
        <taxon>Pseudomonas</taxon>
    </lineage>
</organism>
<protein>
    <submittedName>
        <fullName evidence="1">DUF2806 domain-containing protein</fullName>
    </submittedName>
</protein>
<keyword evidence="2" id="KW-1185">Reference proteome</keyword>
<reference evidence="1 2" key="1">
    <citation type="journal article" date="2012" name="Appl. Soil Ecol.">
        <title>Isolation and characterization of new plant growth-promoting bacterial endophytes.</title>
        <authorList>
            <person name="Rashid S."/>
            <person name="Charles T.C."/>
            <person name="Glick B.R."/>
        </authorList>
    </citation>
    <scope>NUCLEOTIDE SEQUENCE [LARGE SCALE GENOMIC DNA]</scope>
    <source>
        <strain evidence="1 2">YsS1</strain>
    </source>
</reference>
<proteinExistence type="predicted"/>
<evidence type="ECO:0000313" key="2">
    <source>
        <dbReference type="Proteomes" id="UP001227386"/>
    </source>
</evidence>
<dbReference type="Pfam" id="PF10987">
    <property type="entry name" value="DUF2806"/>
    <property type="match status" value="1"/>
</dbReference>
<dbReference type="EMBL" id="CP123771">
    <property type="protein sequence ID" value="WGO91833.1"/>
    <property type="molecule type" value="Genomic_DNA"/>
</dbReference>
<evidence type="ECO:0000313" key="1">
    <source>
        <dbReference type="EMBL" id="WGO91833.1"/>
    </source>
</evidence>
<gene>
    <name evidence="1" type="ORF">QCD61_19245</name>
</gene>
<dbReference type="InterPro" id="IPR021254">
    <property type="entry name" value="DUF2806"/>
</dbReference>
<dbReference type="RefSeq" id="WP_280944267.1">
    <property type="nucleotide sequence ID" value="NZ_CP123771.1"/>
</dbReference>
<sequence length="279" mass="30942">MSEGFSLVDLKGISEPLTKLIETVSKGVGAIYEPMGKVRNAKAEAKAMLILAEANNEVSQVSARALERLTFQEVRRQNNIDSIVKGAVGFLPETVSEQKVDEDWIVNFFSLGQDIGNAEMQTIWSKLLAGEIAKPGRFKPRTLQTVKSLTPDDANMFTIMCSFSFRLNEGLPIIPVFNDAFYNFVRANGFTTDAETHLKNIGLLSSAFLWYKADEQSGCVSLRYFNEAFKVRPPKRDTGEFLKAFPFTEVGKELVEISGSQPNEEYIDVLLGAGSFTKA</sequence>
<accession>A0ABY8P9D5</accession>